<dbReference type="Gene3D" id="3.40.50.2000">
    <property type="entry name" value="Glycogen Phosphorylase B"/>
    <property type="match status" value="2"/>
</dbReference>
<reference evidence="3" key="1">
    <citation type="journal article" date="2012" name="BMC Genomics">
        <title>Phylogenomic analysis of UDP glycosyltransferase 1 multigene family in Linum usitatissimum identified genes with varied expression patterns.</title>
        <authorList>
            <person name="Barvkar V.T."/>
            <person name="Pardeshi V.C."/>
            <person name="Kale S.M."/>
            <person name="Kadoo N.Y."/>
            <person name="Gupta V.S."/>
        </authorList>
    </citation>
    <scope>NUCLEOTIDE SEQUENCE</scope>
</reference>
<dbReference type="PANTHER" id="PTHR11926">
    <property type="entry name" value="GLUCOSYL/GLUCURONOSYL TRANSFERASES"/>
    <property type="match status" value="1"/>
</dbReference>
<sequence>MFPGQENSTADCVGAGATCHIVAMPYPGRGHINPMMNLCHSLSSKHPNILITFVLTEEWLGILGEETTTNAGKNNIRFATVPNVIPSELVRAKDFKGFVEAVFTKLPAPFEKVLDRLLESQPVTAIIADTYLPLICEIGVRRGIPVASLWTMSATVFSVLLHFDLVRQHRHFPIDDFSGIEEEKVDYIPGLSPTRIVDLQPFLISRIGVMDKALQSVSLVSKLQYLLFTSPYELEPKLFDALKTHFQIPVYPIGPSIPHPKLAAATGRGIDYFDWLDAQPKGSVLYISMGSFLSASESQTEEIVAGVVSSGVRFLLVARGDAMVAAAASASDGRKGIVVPWCDQLRVLCHGSVGGFWTHCGLNSTLEGVYAGVPMLCWPLWWDQIPNCKAIVDDWRIGWRVQSRNRGAGGGELVRREEVAAVVKRFMDAEDENDEVREMRKRALGLGEDCRAAVAVGGTSNLTLDSFVRDISK</sequence>
<name>I2BHC2_LINUS</name>
<evidence type="ECO:0000313" key="3">
    <source>
        <dbReference type="EMBL" id="AFJ53018.1"/>
    </source>
</evidence>
<evidence type="ECO:0000256" key="1">
    <source>
        <dbReference type="ARBA" id="ARBA00009995"/>
    </source>
</evidence>
<dbReference type="SUPFAM" id="SSF53756">
    <property type="entry name" value="UDP-Glycosyltransferase/glycogen phosphorylase"/>
    <property type="match status" value="1"/>
</dbReference>
<dbReference type="EMBL" id="JN088391">
    <property type="protein sequence ID" value="AFJ53018.1"/>
    <property type="molecule type" value="Genomic_DNA"/>
</dbReference>
<dbReference type="GO" id="GO:0080044">
    <property type="term" value="F:quercetin 7-O-glucosyltransferase activity"/>
    <property type="evidence" value="ECO:0007669"/>
    <property type="project" value="TreeGrafter"/>
</dbReference>
<organism evidence="3">
    <name type="scientific">Linum usitatissimum</name>
    <name type="common">Flax</name>
    <name type="synonym">Linum humile</name>
    <dbReference type="NCBI Taxonomy" id="4006"/>
    <lineage>
        <taxon>Eukaryota</taxon>
        <taxon>Viridiplantae</taxon>
        <taxon>Streptophyta</taxon>
        <taxon>Embryophyta</taxon>
        <taxon>Tracheophyta</taxon>
        <taxon>Spermatophyta</taxon>
        <taxon>Magnoliopsida</taxon>
        <taxon>eudicotyledons</taxon>
        <taxon>Gunneridae</taxon>
        <taxon>Pentapetalae</taxon>
        <taxon>rosids</taxon>
        <taxon>fabids</taxon>
        <taxon>Malpighiales</taxon>
        <taxon>Linaceae</taxon>
        <taxon>Linum</taxon>
    </lineage>
</organism>
<proteinExistence type="inferred from homology"/>
<dbReference type="PANTHER" id="PTHR11926:SF774">
    <property type="entry name" value="UDP-GLYCOSYLTRANSFERASE 85A1-RELATED"/>
    <property type="match status" value="1"/>
</dbReference>
<gene>
    <name evidence="3" type="primary">UGT87J1</name>
</gene>
<dbReference type="Pfam" id="PF00201">
    <property type="entry name" value="UDPGT"/>
    <property type="match status" value="1"/>
</dbReference>
<dbReference type="FunFam" id="3.40.50.2000:FF:000138">
    <property type="entry name" value="Glycosyltransferase"/>
    <property type="match status" value="1"/>
</dbReference>
<evidence type="ECO:0000256" key="2">
    <source>
        <dbReference type="ARBA" id="ARBA00022679"/>
    </source>
</evidence>
<comment type="similarity">
    <text evidence="1">Belongs to the UDP-glycosyltransferase family.</text>
</comment>
<dbReference type="InterPro" id="IPR002213">
    <property type="entry name" value="UDP_glucos_trans"/>
</dbReference>
<keyword evidence="2 3" id="KW-0808">Transferase</keyword>
<dbReference type="AlphaFoldDB" id="I2BHC2"/>
<dbReference type="GO" id="GO:0080043">
    <property type="term" value="F:quercetin 3-O-glucosyltransferase activity"/>
    <property type="evidence" value="ECO:0007669"/>
    <property type="project" value="TreeGrafter"/>
</dbReference>
<dbReference type="CDD" id="cd03784">
    <property type="entry name" value="GT1_Gtf-like"/>
    <property type="match status" value="1"/>
</dbReference>
<accession>I2BHC2</accession>
<protein>
    <submittedName>
        <fullName evidence="3">UDP-glycosyltransferase 1</fullName>
    </submittedName>
</protein>